<reference evidence="1 2" key="1">
    <citation type="journal article" date="2015" name="Genome Announc.">
        <title>Expanding the biotechnology potential of lactobacilli through comparative genomics of 213 strains and associated genera.</title>
        <authorList>
            <person name="Sun Z."/>
            <person name="Harris H.M."/>
            <person name="McCann A."/>
            <person name="Guo C."/>
            <person name="Argimon S."/>
            <person name="Zhang W."/>
            <person name="Yang X."/>
            <person name="Jeffery I.B."/>
            <person name="Cooney J.C."/>
            <person name="Kagawa T.F."/>
            <person name="Liu W."/>
            <person name="Song Y."/>
            <person name="Salvetti E."/>
            <person name="Wrobel A."/>
            <person name="Rasinkangas P."/>
            <person name="Parkhill J."/>
            <person name="Rea M.C."/>
            <person name="O'Sullivan O."/>
            <person name="Ritari J."/>
            <person name="Douillard F.P."/>
            <person name="Paul Ross R."/>
            <person name="Yang R."/>
            <person name="Briner A.E."/>
            <person name="Felis G.E."/>
            <person name="de Vos W.M."/>
            <person name="Barrangou R."/>
            <person name="Klaenhammer T.R."/>
            <person name="Caufield P.W."/>
            <person name="Cui Y."/>
            <person name="Zhang H."/>
            <person name="O'Toole P.W."/>
        </authorList>
    </citation>
    <scope>NUCLEOTIDE SEQUENCE [LARGE SCALE GENOMIC DNA]</scope>
    <source>
        <strain evidence="1 2">DSM 22689</strain>
    </source>
</reference>
<evidence type="ECO:0000313" key="2">
    <source>
        <dbReference type="Proteomes" id="UP000051586"/>
    </source>
</evidence>
<protein>
    <submittedName>
        <fullName evidence="1">Uncharacterized protein</fullName>
    </submittedName>
</protein>
<comment type="caution">
    <text evidence="1">The sequence shown here is derived from an EMBL/GenBank/DDBJ whole genome shotgun (WGS) entry which is preliminary data.</text>
</comment>
<organism evidence="1 2">
    <name type="scientific">Fructilactobacillus florum DSM 22689 = JCM 16035</name>
    <dbReference type="NCBI Taxonomy" id="1423745"/>
    <lineage>
        <taxon>Bacteria</taxon>
        <taxon>Bacillati</taxon>
        <taxon>Bacillota</taxon>
        <taxon>Bacilli</taxon>
        <taxon>Lactobacillales</taxon>
        <taxon>Lactobacillaceae</taxon>
        <taxon>Fructilactobacillus</taxon>
    </lineage>
</organism>
<accession>A0A0R2CF09</accession>
<sequence>MIEYLKVNLHNIQNEEQTLLFLKENIKYATYFSEKLELTIQPYAKRELIRRVDIYYSDSTFMKNYFNSEIQLSKTRKQINNLIKRKPKTYKNIRKNLLDITRVSSEFTYLSDSIARDLEFATKFWFVTPDEREFLFKSLADMGIKFFHDYDSNRPTT</sequence>
<proteinExistence type="predicted"/>
<dbReference type="AlphaFoldDB" id="A0A0R2CF09"/>
<dbReference type="Proteomes" id="UP000051586">
    <property type="component" value="Unassembled WGS sequence"/>
</dbReference>
<dbReference type="PATRIC" id="fig|1423745.4.peg.339"/>
<evidence type="ECO:0000313" key="1">
    <source>
        <dbReference type="EMBL" id="KRM89840.1"/>
    </source>
</evidence>
<dbReference type="RefSeq" id="WP_054691105.1">
    <property type="nucleotide sequence ID" value="NZ_AYZI01000012.1"/>
</dbReference>
<gene>
    <name evidence="1" type="ORF">FC87_GL000323</name>
</gene>
<dbReference type="EMBL" id="AYZI01000012">
    <property type="protein sequence ID" value="KRM89840.1"/>
    <property type="molecule type" value="Genomic_DNA"/>
</dbReference>
<name>A0A0R2CF09_9LACO</name>